<comment type="caution">
    <text evidence="1">The sequence shown here is derived from an EMBL/GenBank/DDBJ whole genome shotgun (WGS) entry which is preliminary data.</text>
</comment>
<reference evidence="1 2" key="1">
    <citation type="submission" date="2019-10" db="EMBL/GenBank/DDBJ databases">
        <title>Antimicrobial-resistant enteric bacteria are widely distributed amongst people, animals and the environment in northern Tanzania.</title>
        <authorList>
            <person name="Subbiah M."/>
            <person name="Call D.R."/>
        </authorList>
    </citation>
    <scope>NUCLEOTIDE SEQUENCE [LARGE SCALE GENOMIC DNA]</scope>
    <source>
        <strain evidence="1 2">TzEc067</strain>
    </source>
</reference>
<evidence type="ECO:0000313" key="2">
    <source>
        <dbReference type="Proteomes" id="UP000437875"/>
    </source>
</evidence>
<evidence type="ECO:0000313" key="1">
    <source>
        <dbReference type="EMBL" id="KAE9728767.1"/>
    </source>
</evidence>
<gene>
    <name evidence="1" type="ORF">GP711_20615</name>
</gene>
<dbReference type="EMBL" id="WSGM01000015">
    <property type="protein sequence ID" value="KAE9728767.1"/>
    <property type="molecule type" value="Genomic_DNA"/>
</dbReference>
<protein>
    <submittedName>
        <fullName evidence="1">Uncharacterized protein</fullName>
    </submittedName>
</protein>
<dbReference type="AlphaFoldDB" id="A0A6D0G3D3"/>
<name>A0A6D0G3D3_ECOLX</name>
<accession>A0A6D0G3D3</accession>
<organism evidence="1 2">
    <name type="scientific">Escherichia coli</name>
    <dbReference type="NCBI Taxonomy" id="562"/>
    <lineage>
        <taxon>Bacteria</taxon>
        <taxon>Pseudomonadati</taxon>
        <taxon>Pseudomonadota</taxon>
        <taxon>Gammaproteobacteria</taxon>
        <taxon>Enterobacterales</taxon>
        <taxon>Enterobacteriaceae</taxon>
        <taxon>Escherichia</taxon>
    </lineage>
</organism>
<proteinExistence type="predicted"/>
<dbReference type="Proteomes" id="UP000437875">
    <property type="component" value="Unassembled WGS sequence"/>
</dbReference>
<sequence length="117" mass="13304">MQKSLDDIQKNLTENSSVNLPISHSRLRNQSIEGQSEIERMERCKHELDALKKINQNVYAKRKGQFDLLVSEASVYNSVRSDVGSLTRNTVDAFYRYKSDKLCADIANDVLNGLTKP</sequence>